<evidence type="ECO:0000256" key="4">
    <source>
        <dbReference type="ARBA" id="ARBA00023015"/>
    </source>
</evidence>
<dbReference type="GO" id="GO:0005634">
    <property type="term" value="C:nucleus"/>
    <property type="evidence" value="ECO:0007669"/>
    <property type="project" value="UniProtKB-SubCell"/>
</dbReference>
<reference evidence="14" key="1">
    <citation type="journal article" date="2020" name="Nat. Genet.">
        <title>Genomic diversifications of five Gossypium allopolyploid species and their impact on cotton improvement.</title>
        <authorList>
            <person name="Chen Z.J."/>
            <person name="Sreedasyam A."/>
            <person name="Ando A."/>
            <person name="Song Q."/>
            <person name="De Santiago L.M."/>
            <person name="Hulse-Kemp A.M."/>
            <person name="Ding M."/>
            <person name="Ye W."/>
            <person name="Kirkbride R.C."/>
            <person name="Jenkins J."/>
            <person name="Plott C."/>
            <person name="Lovell J."/>
            <person name="Lin Y.M."/>
            <person name="Vaughn R."/>
            <person name="Liu B."/>
            <person name="Simpson S."/>
            <person name="Scheffler B.E."/>
            <person name="Wen L."/>
            <person name="Saski C.A."/>
            <person name="Grover C.E."/>
            <person name="Hu G."/>
            <person name="Conover J.L."/>
            <person name="Carlson J.W."/>
            <person name="Shu S."/>
            <person name="Boston L.B."/>
            <person name="Williams M."/>
            <person name="Peterson D.G."/>
            <person name="McGee K."/>
            <person name="Jones D.C."/>
            <person name="Wendel J.F."/>
            <person name="Stelly D.M."/>
            <person name="Grimwood J."/>
            <person name="Schmutz J."/>
        </authorList>
    </citation>
    <scope>NUCLEOTIDE SEQUENCE [LARGE SCALE GENOMIC DNA]</scope>
    <source>
        <strain evidence="14">cv. 3-79</strain>
    </source>
</reference>
<organism evidence="13 14">
    <name type="scientific">Gossypium barbadense</name>
    <name type="common">Sea Island cotton</name>
    <name type="synonym">Hibiscus barbadensis</name>
    <dbReference type="NCBI Taxonomy" id="3634"/>
    <lineage>
        <taxon>Eukaryota</taxon>
        <taxon>Viridiplantae</taxon>
        <taxon>Streptophyta</taxon>
        <taxon>Embryophyta</taxon>
        <taxon>Tracheophyta</taxon>
        <taxon>Spermatophyta</taxon>
        <taxon>Magnoliopsida</taxon>
        <taxon>eudicotyledons</taxon>
        <taxon>Gunneridae</taxon>
        <taxon>Pentapetalae</taxon>
        <taxon>rosids</taxon>
        <taxon>malvids</taxon>
        <taxon>Malvales</taxon>
        <taxon>Malvaceae</taxon>
        <taxon>Malvoideae</taxon>
        <taxon>Gossypium</taxon>
    </lineage>
</organism>
<dbReference type="CDD" id="cd17582">
    <property type="entry name" value="psREC_PRR"/>
    <property type="match status" value="1"/>
</dbReference>
<comment type="similarity">
    <text evidence="2">Belongs to the ARR-like family.</text>
</comment>
<dbReference type="EMBL" id="CM018218">
    <property type="protein sequence ID" value="KAB2034525.1"/>
    <property type="molecule type" value="Genomic_DNA"/>
</dbReference>
<dbReference type="GO" id="GO:0007623">
    <property type="term" value="P:circadian rhythm"/>
    <property type="evidence" value="ECO:0007669"/>
    <property type="project" value="UniProtKB-ARBA"/>
</dbReference>
<dbReference type="Gene3D" id="3.40.50.2300">
    <property type="match status" value="1"/>
</dbReference>
<evidence type="ECO:0000256" key="7">
    <source>
        <dbReference type="ARBA" id="ARBA00023242"/>
    </source>
</evidence>
<evidence type="ECO:0008006" key="15">
    <source>
        <dbReference type="Google" id="ProtNLM"/>
    </source>
</evidence>
<dbReference type="PROSITE" id="PS50110">
    <property type="entry name" value="RESPONSE_REGULATORY"/>
    <property type="match status" value="1"/>
</dbReference>
<evidence type="ECO:0000256" key="5">
    <source>
        <dbReference type="ARBA" id="ARBA00023108"/>
    </source>
</evidence>
<keyword evidence="6" id="KW-0804">Transcription</keyword>
<keyword evidence="14" id="KW-1185">Reference proteome</keyword>
<feature type="compositionally biased region" description="Polar residues" evidence="10">
    <location>
        <begin position="515"/>
        <end position="525"/>
    </location>
</feature>
<dbReference type="AlphaFoldDB" id="A0A5J5RTG2"/>
<dbReference type="Pfam" id="PF00072">
    <property type="entry name" value="Response_reg"/>
    <property type="match status" value="1"/>
</dbReference>
<comment type="caution">
    <text evidence="8">Lacks conserved residue(s) required for the propagation of feature annotation.</text>
</comment>
<dbReference type="PANTHER" id="PTHR43874">
    <property type="entry name" value="TWO-COMPONENT RESPONSE REGULATOR"/>
    <property type="match status" value="1"/>
</dbReference>
<evidence type="ECO:0000256" key="6">
    <source>
        <dbReference type="ARBA" id="ARBA00023163"/>
    </source>
</evidence>
<dbReference type="GO" id="GO:0009736">
    <property type="term" value="P:cytokinin-activated signaling pathway"/>
    <property type="evidence" value="ECO:0007669"/>
    <property type="project" value="InterPro"/>
</dbReference>
<name>A0A5J5RTG2_GOSBA</name>
<feature type="region of interest" description="Disordered" evidence="10">
    <location>
        <begin position="492"/>
        <end position="562"/>
    </location>
</feature>
<feature type="compositionally biased region" description="Low complexity" evidence="10">
    <location>
        <begin position="498"/>
        <end position="514"/>
    </location>
</feature>
<dbReference type="InterPro" id="IPR010402">
    <property type="entry name" value="CCT_domain"/>
</dbReference>
<comment type="subcellular location">
    <subcellularLocation>
        <location evidence="1 9">Nucleus</location>
    </subcellularLocation>
</comment>
<feature type="compositionally biased region" description="Polar residues" evidence="10">
    <location>
        <begin position="599"/>
        <end position="623"/>
    </location>
</feature>
<dbReference type="Pfam" id="PF06203">
    <property type="entry name" value="CCT"/>
    <property type="match status" value="1"/>
</dbReference>
<dbReference type="InterPro" id="IPR011006">
    <property type="entry name" value="CheY-like_superfamily"/>
</dbReference>
<feature type="region of interest" description="Disordered" evidence="10">
    <location>
        <begin position="206"/>
        <end position="266"/>
    </location>
</feature>
<dbReference type="OrthoDB" id="60033at2759"/>
<keyword evidence="4" id="KW-0805">Transcription regulation</keyword>
<evidence type="ECO:0000259" key="12">
    <source>
        <dbReference type="PROSITE" id="PS51017"/>
    </source>
</evidence>
<evidence type="ECO:0000313" key="14">
    <source>
        <dbReference type="Proteomes" id="UP000327439"/>
    </source>
</evidence>
<evidence type="ECO:0000256" key="2">
    <source>
        <dbReference type="ARBA" id="ARBA00010330"/>
    </source>
</evidence>
<keyword evidence="5" id="KW-0090">Biological rhythms</keyword>
<dbReference type="PANTHER" id="PTHR43874:SF195">
    <property type="entry name" value="TWO-COMPONENT RESPONSE REGULATOR-LIKE PRR37 ISOFORM X1"/>
    <property type="match status" value="1"/>
</dbReference>
<dbReference type="GO" id="GO:0045892">
    <property type="term" value="P:negative regulation of DNA-templated transcription"/>
    <property type="evidence" value="ECO:0007669"/>
    <property type="project" value="UniProtKB-ARBA"/>
</dbReference>
<evidence type="ECO:0000256" key="10">
    <source>
        <dbReference type="SAM" id="MobiDB-lite"/>
    </source>
</evidence>
<evidence type="ECO:0000313" key="13">
    <source>
        <dbReference type="EMBL" id="KAB2034525.1"/>
    </source>
</evidence>
<dbReference type="GO" id="GO:0000160">
    <property type="term" value="P:phosphorelay signal transduction system"/>
    <property type="evidence" value="ECO:0007669"/>
    <property type="project" value="UniProtKB-KW"/>
</dbReference>
<dbReference type="InterPro" id="IPR045279">
    <property type="entry name" value="ARR-like"/>
</dbReference>
<accession>A0A5J5RTG2</accession>
<evidence type="ECO:0000256" key="1">
    <source>
        <dbReference type="ARBA" id="ARBA00004123"/>
    </source>
</evidence>
<evidence type="ECO:0000259" key="11">
    <source>
        <dbReference type="PROSITE" id="PS50110"/>
    </source>
</evidence>
<dbReference type="SUPFAM" id="SSF52172">
    <property type="entry name" value="CheY-like"/>
    <property type="match status" value="1"/>
</dbReference>
<keyword evidence="3" id="KW-0902">Two-component regulatory system</keyword>
<evidence type="ECO:0000256" key="9">
    <source>
        <dbReference type="PROSITE-ProRule" id="PRU00357"/>
    </source>
</evidence>
<feature type="compositionally biased region" description="Polar residues" evidence="10">
    <location>
        <begin position="254"/>
        <end position="263"/>
    </location>
</feature>
<feature type="region of interest" description="Disordered" evidence="10">
    <location>
        <begin position="576"/>
        <end position="623"/>
    </location>
</feature>
<feature type="domain" description="Response regulatory" evidence="11">
    <location>
        <begin position="83"/>
        <end position="201"/>
    </location>
</feature>
<dbReference type="GO" id="GO:0010017">
    <property type="term" value="P:red or far-red light signaling pathway"/>
    <property type="evidence" value="ECO:0007669"/>
    <property type="project" value="UniProtKB-ARBA"/>
</dbReference>
<proteinExistence type="inferred from homology"/>
<sequence>MGMVQMNNNSPVTSGLVELNTHICDENTNIMDGVTGEGQGLSDEDESRINEDVENRNKGKKAVVQRRGPLVCWERFLPLRSLKVLLVENDDSTRHVVCALLRNCGYEVTAVSNGLLAWKILEDLTNHIDLVLSEVVMPCLSGIGLLCKIMNHKTRKNIPVIMMSSHDSMNIVLKCLSKGAVDFLVKPIRKNELKNLWQHVWRKCHSSSGSGSGSGIQTQKSTKSKSGDSDNNTGNNKEDDIGSVGLNAQDRSDNGSGTQSSWTKRAIEVDSSQPISARDQVLHSRSEVLGNIWVPVTITRECDGRDDELDNAVKGKDLEIGVPKITALQLENPSEKVNTNVAGGNQEKLSELNPSKDDEKLEKAQLELTGEKLGVDLVNQAADVIGVISKNTDAQIESAVFDIPDGLPQVSDTKGKVIYKTKEMPSLELSLKRLIDVGDSGTSAPERNVLRHSDLSAFSRYNSGATANQAPVGNVGSCSPLDNSLEAANTDSMKNFHSNSNNMPPNQQSNSNNNDMGSTTNNAFSKSAVLNDKPASKTSVPSSALQPVQKGHATAMQPPAEDKADAAIGKKILTKAKGTDQQCGSSNMSSAPHVEANAGNHSSNGSAPESNHGSNGQNGNITALNSRGLNLESENGLLGKGGTVGGIGFGGSNGAHQNRFAQREAALNKFRQKRKERCFEKKVRYQSRKKLAEQRPRIRGQFVRQVPENKNKDTNC</sequence>
<feature type="region of interest" description="Disordered" evidence="10">
    <location>
        <begin position="34"/>
        <end position="56"/>
    </location>
</feature>
<keyword evidence="7 9" id="KW-0539">Nucleus</keyword>
<dbReference type="InterPro" id="IPR001789">
    <property type="entry name" value="Sig_transdc_resp-reg_receiver"/>
</dbReference>
<dbReference type="Proteomes" id="UP000327439">
    <property type="component" value="Chromosome D04"/>
</dbReference>
<feature type="compositionally biased region" description="Polar residues" evidence="10">
    <location>
        <begin position="536"/>
        <end position="546"/>
    </location>
</feature>
<dbReference type="SMART" id="SM00448">
    <property type="entry name" value="REC"/>
    <property type="match status" value="1"/>
</dbReference>
<evidence type="ECO:0000256" key="8">
    <source>
        <dbReference type="PROSITE-ProRule" id="PRU00169"/>
    </source>
</evidence>
<protein>
    <recommendedName>
        <fullName evidence="15">Response regulatory domain-containing protein</fullName>
    </recommendedName>
</protein>
<feature type="compositionally biased region" description="Basic and acidic residues" evidence="10">
    <location>
        <begin position="47"/>
        <end position="56"/>
    </location>
</feature>
<gene>
    <name evidence="13" type="ORF">ES319_D04G091900v1</name>
</gene>
<feature type="domain" description="CCT" evidence="12">
    <location>
        <begin position="663"/>
        <end position="705"/>
    </location>
</feature>
<dbReference type="FunFam" id="3.40.50.2300:FF:000214">
    <property type="entry name" value="Two-component response regulator-like PRR37"/>
    <property type="match status" value="1"/>
</dbReference>
<evidence type="ECO:0000256" key="3">
    <source>
        <dbReference type="ARBA" id="ARBA00023012"/>
    </source>
</evidence>
<dbReference type="PROSITE" id="PS51017">
    <property type="entry name" value="CCT"/>
    <property type="match status" value="1"/>
</dbReference>
<feature type="compositionally biased region" description="Polar residues" evidence="10">
    <location>
        <begin position="579"/>
        <end position="590"/>
    </location>
</feature>